<dbReference type="InterPro" id="IPR000093">
    <property type="entry name" value="DNA_Rcmb_RecR"/>
</dbReference>
<comment type="function">
    <text evidence="7">May play a role in DNA repair. It seems to be involved in an RecBC-independent recombinational process of DNA repair. It may act with RecF and RecO.</text>
</comment>
<dbReference type="PROSITE" id="PS50880">
    <property type="entry name" value="TOPRIM"/>
    <property type="match status" value="1"/>
</dbReference>
<evidence type="ECO:0000313" key="9">
    <source>
        <dbReference type="EMBL" id="KRM00233.1"/>
    </source>
</evidence>
<dbReference type="PANTHER" id="PTHR30446">
    <property type="entry name" value="RECOMBINATION PROTEIN RECR"/>
    <property type="match status" value="1"/>
</dbReference>
<dbReference type="Gene3D" id="6.10.250.240">
    <property type="match status" value="1"/>
</dbReference>
<evidence type="ECO:0000313" key="10">
    <source>
        <dbReference type="Proteomes" id="UP000051166"/>
    </source>
</evidence>
<dbReference type="Pfam" id="PF21175">
    <property type="entry name" value="RecR_C"/>
    <property type="match status" value="1"/>
</dbReference>
<dbReference type="GO" id="GO:0003677">
    <property type="term" value="F:DNA binding"/>
    <property type="evidence" value="ECO:0007669"/>
    <property type="project" value="UniProtKB-UniRule"/>
</dbReference>
<dbReference type="NCBIfam" id="TIGR00615">
    <property type="entry name" value="recR"/>
    <property type="match status" value="1"/>
</dbReference>
<dbReference type="PANTHER" id="PTHR30446:SF0">
    <property type="entry name" value="RECOMBINATION PROTEIN RECR"/>
    <property type="match status" value="1"/>
</dbReference>
<dbReference type="PATRIC" id="fig|1423801.4.peg.2255"/>
<evidence type="ECO:0000256" key="3">
    <source>
        <dbReference type="ARBA" id="ARBA00022771"/>
    </source>
</evidence>
<keyword evidence="3 7" id="KW-0863">Zinc-finger</keyword>
<feature type="zinc finger region" description="C4-type" evidence="7">
    <location>
        <begin position="58"/>
        <end position="73"/>
    </location>
</feature>
<accession>A0A0R1VAC9</accession>
<reference evidence="9 10" key="1">
    <citation type="journal article" date="2015" name="Genome Announc.">
        <title>Expanding the biotechnology potential of lactobacilli through comparative genomics of 213 strains and associated genera.</title>
        <authorList>
            <person name="Sun Z."/>
            <person name="Harris H.M."/>
            <person name="McCann A."/>
            <person name="Guo C."/>
            <person name="Argimon S."/>
            <person name="Zhang W."/>
            <person name="Yang X."/>
            <person name="Jeffery I.B."/>
            <person name="Cooney J.C."/>
            <person name="Kagawa T.F."/>
            <person name="Liu W."/>
            <person name="Song Y."/>
            <person name="Salvetti E."/>
            <person name="Wrobel A."/>
            <person name="Rasinkangas P."/>
            <person name="Parkhill J."/>
            <person name="Rea M.C."/>
            <person name="O'Sullivan O."/>
            <person name="Ritari J."/>
            <person name="Douillard F.P."/>
            <person name="Paul Ross R."/>
            <person name="Yang R."/>
            <person name="Briner A.E."/>
            <person name="Felis G.E."/>
            <person name="de Vos W.M."/>
            <person name="Barrangou R."/>
            <person name="Klaenhammer T.R."/>
            <person name="Caufield P.W."/>
            <person name="Cui Y."/>
            <person name="Zhang H."/>
            <person name="O'Toole P.W."/>
        </authorList>
    </citation>
    <scope>NUCLEOTIDE SEQUENCE [LARGE SCALE GENOMIC DNA]</scope>
    <source>
        <strain evidence="9 10">DSM 16230</strain>
    </source>
</reference>
<comment type="similarity">
    <text evidence="7">Belongs to the RecR family.</text>
</comment>
<dbReference type="InterPro" id="IPR034137">
    <property type="entry name" value="TOPRIM_RecR"/>
</dbReference>
<dbReference type="Gene3D" id="1.10.8.420">
    <property type="entry name" value="RecR Domain 1"/>
    <property type="match status" value="1"/>
</dbReference>
<dbReference type="SMART" id="SM00493">
    <property type="entry name" value="TOPRIM"/>
    <property type="match status" value="1"/>
</dbReference>
<dbReference type="Pfam" id="PF21176">
    <property type="entry name" value="RecR_HhH"/>
    <property type="match status" value="1"/>
</dbReference>
<dbReference type="InterPro" id="IPR023627">
    <property type="entry name" value="Rcmb_RecR"/>
</dbReference>
<dbReference type="GO" id="GO:0006310">
    <property type="term" value="P:DNA recombination"/>
    <property type="evidence" value="ECO:0007669"/>
    <property type="project" value="UniProtKB-UniRule"/>
</dbReference>
<dbReference type="Pfam" id="PF13662">
    <property type="entry name" value="Toprim_4"/>
    <property type="match status" value="1"/>
</dbReference>
<keyword evidence="10" id="KW-1185">Reference proteome</keyword>
<comment type="caution">
    <text evidence="9">The sequence shown here is derived from an EMBL/GenBank/DDBJ whole genome shotgun (WGS) entry which is preliminary data.</text>
</comment>
<dbReference type="STRING" id="1423801.FD50_GL002209"/>
<dbReference type="GO" id="GO:0006281">
    <property type="term" value="P:DNA repair"/>
    <property type="evidence" value="ECO:0007669"/>
    <property type="project" value="UniProtKB-UniRule"/>
</dbReference>
<evidence type="ECO:0000256" key="7">
    <source>
        <dbReference type="HAMAP-Rule" id="MF_00017"/>
    </source>
</evidence>
<evidence type="ECO:0000259" key="8">
    <source>
        <dbReference type="PROSITE" id="PS50880"/>
    </source>
</evidence>
<dbReference type="GO" id="GO:0008270">
    <property type="term" value="F:zinc ion binding"/>
    <property type="evidence" value="ECO:0007669"/>
    <property type="project" value="UniProtKB-KW"/>
</dbReference>
<name>A0A0R1VAC9_9LACO</name>
<organism evidence="9 10">
    <name type="scientific">Liquorilactobacillus satsumensis DSM 16230 = JCM 12392</name>
    <dbReference type="NCBI Taxonomy" id="1423801"/>
    <lineage>
        <taxon>Bacteria</taxon>
        <taxon>Bacillati</taxon>
        <taxon>Bacillota</taxon>
        <taxon>Bacilli</taxon>
        <taxon>Lactobacillales</taxon>
        <taxon>Lactobacillaceae</taxon>
        <taxon>Liquorilactobacillus</taxon>
    </lineage>
</organism>
<dbReference type="PROSITE" id="PS01300">
    <property type="entry name" value="RECR"/>
    <property type="match status" value="1"/>
</dbReference>
<protein>
    <recommendedName>
        <fullName evidence="7">Recombination protein RecR</fullName>
    </recommendedName>
</protein>
<proteinExistence type="inferred from homology"/>
<gene>
    <name evidence="7" type="primary">recR</name>
    <name evidence="9" type="ORF">FD50_GL002209</name>
</gene>
<keyword evidence="4 7" id="KW-0862">Zinc</keyword>
<feature type="domain" description="Toprim" evidence="8">
    <location>
        <begin position="81"/>
        <end position="177"/>
    </location>
</feature>
<sequence>MMQYPEPIAKLIDSYMKLPGIGEKTATRLAFFTIDMQQEDVVGFSKALLAAKRDLRYCSICGNITESDPCVICADKARDQAKIIVVEQPKDVMSLERMREYHGLYHVLHGVLSPMEGKGPEDINIASLLRRLQHNSEINEVIIATNATPEGEATAMYISRLIKPAAIKVTRLAHGLAVGSDIEYADEMTLFKAIEGRQEI</sequence>
<dbReference type="Pfam" id="PF02132">
    <property type="entry name" value="RecR_ZnF"/>
    <property type="match status" value="1"/>
</dbReference>
<evidence type="ECO:0000256" key="1">
    <source>
        <dbReference type="ARBA" id="ARBA00022723"/>
    </source>
</evidence>
<dbReference type="HAMAP" id="MF_00017">
    <property type="entry name" value="RecR"/>
    <property type="match status" value="1"/>
</dbReference>
<keyword evidence="1 7" id="KW-0479">Metal-binding</keyword>
<dbReference type="Proteomes" id="UP000051166">
    <property type="component" value="Unassembled WGS sequence"/>
</dbReference>
<dbReference type="Gene3D" id="3.40.1360.10">
    <property type="match status" value="1"/>
</dbReference>
<dbReference type="Gene3D" id="3.30.60.80">
    <property type="match status" value="1"/>
</dbReference>
<dbReference type="CDD" id="cd01025">
    <property type="entry name" value="TOPRIM_recR"/>
    <property type="match status" value="1"/>
</dbReference>
<evidence type="ECO:0000256" key="5">
    <source>
        <dbReference type="ARBA" id="ARBA00023172"/>
    </source>
</evidence>
<keyword evidence="6 7" id="KW-0234">DNA repair</keyword>
<dbReference type="EMBL" id="AZFQ01000012">
    <property type="protein sequence ID" value="KRM00233.1"/>
    <property type="molecule type" value="Genomic_DNA"/>
</dbReference>
<dbReference type="SUPFAM" id="SSF111304">
    <property type="entry name" value="Recombination protein RecR"/>
    <property type="match status" value="1"/>
</dbReference>
<evidence type="ECO:0000256" key="6">
    <source>
        <dbReference type="ARBA" id="ARBA00023204"/>
    </source>
</evidence>
<dbReference type="InterPro" id="IPR006171">
    <property type="entry name" value="TOPRIM_dom"/>
</dbReference>
<evidence type="ECO:0000256" key="2">
    <source>
        <dbReference type="ARBA" id="ARBA00022763"/>
    </source>
</evidence>
<keyword evidence="5 7" id="KW-0233">DNA recombination</keyword>
<evidence type="ECO:0000256" key="4">
    <source>
        <dbReference type="ARBA" id="ARBA00022833"/>
    </source>
</evidence>
<dbReference type="InterPro" id="IPR015967">
    <property type="entry name" value="Rcmb_RecR_Znf"/>
</dbReference>
<dbReference type="AlphaFoldDB" id="A0A0R1VAC9"/>
<keyword evidence="2 7" id="KW-0227">DNA damage</keyword>